<proteinExistence type="predicted"/>
<dbReference type="InterPro" id="IPR029058">
    <property type="entry name" value="AB_hydrolase_fold"/>
</dbReference>
<dbReference type="EMBL" id="QXGM01000002">
    <property type="protein sequence ID" value="RSX55225.1"/>
    <property type="molecule type" value="Genomic_DNA"/>
</dbReference>
<dbReference type="GO" id="GO:0008239">
    <property type="term" value="F:dipeptidyl-peptidase activity"/>
    <property type="evidence" value="ECO:0007669"/>
    <property type="project" value="TreeGrafter"/>
</dbReference>
<accession>A0A430FQY3</accession>
<evidence type="ECO:0000313" key="3">
    <source>
        <dbReference type="EMBL" id="RSX55225.1"/>
    </source>
</evidence>
<evidence type="ECO:0000259" key="2">
    <source>
        <dbReference type="Pfam" id="PF00930"/>
    </source>
</evidence>
<gene>
    <name evidence="3" type="ORF">D2E26_1279</name>
</gene>
<name>A0A430FQY3_9BIFI</name>
<dbReference type="InterPro" id="IPR050278">
    <property type="entry name" value="Serine_Prot_S9B/DPPIV"/>
</dbReference>
<dbReference type="Pfam" id="PF00930">
    <property type="entry name" value="DPPIV_N"/>
    <property type="match status" value="1"/>
</dbReference>
<feature type="domain" description="Peptidase S9 prolyl oligopeptidase catalytic" evidence="1">
    <location>
        <begin position="620"/>
        <end position="825"/>
    </location>
</feature>
<dbReference type="Gene3D" id="2.140.10.30">
    <property type="entry name" value="Dipeptidylpeptidase IV, N-terminal domain"/>
    <property type="match status" value="1"/>
</dbReference>
<keyword evidence="4" id="KW-1185">Reference proteome</keyword>
<reference evidence="3 4" key="1">
    <citation type="submission" date="2018-09" db="EMBL/GenBank/DDBJ databases">
        <title>Characterization of the phylogenetic diversity of five novel species belonging to the genus Bifidobacterium.</title>
        <authorList>
            <person name="Lugli G.A."/>
            <person name="Duranti S."/>
            <person name="Milani C."/>
        </authorList>
    </citation>
    <scope>NUCLEOTIDE SEQUENCE [LARGE SCALE GENOMIC DNA]</scope>
    <source>
        <strain evidence="3 4">2036B</strain>
    </source>
</reference>
<protein>
    <submittedName>
        <fullName evidence="3">Cytochrome C</fullName>
    </submittedName>
</protein>
<organism evidence="3 4">
    <name type="scientific">Bifidobacterium dolichotidis</name>
    <dbReference type="NCBI Taxonomy" id="2306976"/>
    <lineage>
        <taxon>Bacteria</taxon>
        <taxon>Bacillati</taxon>
        <taxon>Actinomycetota</taxon>
        <taxon>Actinomycetes</taxon>
        <taxon>Bifidobacteriales</taxon>
        <taxon>Bifidobacteriaceae</taxon>
        <taxon>Bifidobacterium</taxon>
    </lineage>
</organism>
<dbReference type="Pfam" id="PF00326">
    <property type="entry name" value="Peptidase_S9"/>
    <property type="match status" value="1"/>
</dbReference>
<dbReference type="InterPro" id="IPR002469">
    <property type="entry name" value="Peptidase_S9B_N"/>
</dbReference>
<dbReference type="PANTHER" id="PTHR11731:SF193">
    <property type="entry name" value="DIPEPTIDYL PEPTIDASE 9"/>
    <property type="match status" value="1"/>
</dbReference>
<dbReference type="GO" id="GO:0008236">
    <property type="term" value="F:serine-type peptidase activity"/>
    <property type="evidence" value="ECO:0007669"/>
    <property type="project" value="InterPro"/>
</dbReference>
<dbReference type="GO" id="GO:0006508">
    <property type="term" value="P:proteolysis"/>
    <property type="evidence" value="ECO:0007669"/>
    <property type="project" value="InterPro"/>
</dbReference>
<comment type="caution">
    <text evidence="3">The sequence shown here is derived from an EMBL/GenBank/DDBJ whole genome shotgun (WGS) entry which is preliminary data.</text>
</comment>
<dbReference type="SUPFAM" id="SSF82171">
    <property type="entry name" value="DPP6 N-terminal domain-like"/>
    <property type="match status" value="1"/>
</dbReference>
<dbReference type="OrthoDB" id="3325701at2"/>
<sequence length="836" mass="91520">MDKHASADIELDARLLEQRAAIDAFAERNARTMSFRNGAPRTPQLLGDGSRMLFLRSDGPENTQTSLWMSVLGAGASSAVTAADSASNSCSSVNVELLLADPSALQPENAEVPAEELARRERARERATGIVSYATDTAGQHVVFSLDGQLFVANIPTTEEALSLAAKHDPKATQAVVNAHAVDVRLEQGTQADAQPVLNARLSPDGQRVAYTTGSAIVVVDLTAGASHAESNDTNAAIVLQVPADRRETVTIGLAEFAAAEEMDRYEGFWWAPDSRTLLVERADSSAEPIWNICDPANPSAEPDSRRYPRALTKNAAVALLLVRLDERSPRSIGTAQVHWDVDQYEYLARVLWPGLHRPLLLVQDRLQRNDQVLEVHIPAVEEWNDFSANLVSTSDFAEVETTAVEQHHNDQWIDIIDGTPALTPNGHLICALNDMQADTNRLTIDGKPFTPQGWQVRSVLSVSNTDVMAVVQRTPELAAEVPEAWAEDTDWYDARSYDVVTISLDGHVEAVSEVPGVWSAQRRGKGLVLWGTSMASPQVHMTHMLHTEESTEQQTIRNNAATPGFEPNVRFVQLGERKLFTAITLPSKSSEYAGAAKLPVLMKPYGGPGFQEVALSQRYYWDSQWWADQGWIVVTSDGRGTTGRGPRWDRAIYENMKQVTLDDQVDAVHALKDALVAMGEQRHEQLPEPDLENVSMIGWSYGGFLSATAVLEAPDVFRSACAGAPPVDWTLYDTHYTERYLGLDPDVYERNSVIASAANLQGHLMLIHGFADDNVAVANSLRLSHALMAAGKDHTFLPLVGITHMTNDPEVAKNLLILQRDFLRKAGTDGNCAAQ</sequence>
<dbReference type="AlphaFoldDB" id="A0A430FQY3"/>
<dbReference type="InterPro" id="IPR001375">
    <property type="entry name" value="Peptidase_S9_cat"/>
</dbReference>
<dbReference type="RefSeq" id="WP_125963883.1">
    <property type="nucleotide sequence ID" value="NZ_QXGM01000002.1"/>
</dbReference>
<dbReference type="PANTHER" id="PTHR11731">
    <property type="entry name" value="PROTEASE FAMILY S9B,C DIPEPTIDYL-PEPTIDASE IV-RELATED"/>
    <property type="match status" value="1"/>
</dbReference>
<dbReference type="SUPFAM" id="SSF53474">
    <property type="entry name" value="alpha/beta-Hydrolases"/>
    <property type="match status" value="1"/>
</dbReference>
<dbReference type="Proteomes" id="UP000287609">
    <property type="component" value="Unassembled WGS sequence"/>
</dbReference>
<evidence type="ECO:0000313" key="4">
    <source>
        <dbReference type="Proteomes" id="UP000287609"/>
    </source>
</evidence>
<feature type="domain" description="Dipeptidylpeptidase IV N-terminal" evidence="2">
    <location>
        <begin position="190"/>
        <end position="464"/>
    </location>
</feature>
<evidence type="ECO:0000259" key="1">
    <source>
        <dbReference type="Pfam" id="PF00326"/>
    </source>
</evidence>
<dbReference type="Gene3D" id="3.40.50.1820">
    <property type="entry name" value="alpha/beta hydrolase"/>
    <property type="match status" value="1"/>
</dbReference>